<dbReference type="SUPFAM" id="SSF81901">
    <property type="entry name" value="HCP-like"/>
    <property type="match status" value="1"/>
</dbReference>
<dbReference type="STRING" id="930992.A0A0D0B011"/>
<dbReference type="Pfam" id="PF12770">
    <property type="entry name" value="CHAT"/>
    <property type="match status" value="1"/>
</dbReference>
<dbReference type="InterPro" id="IPR024983">
    <property type="entry name" value="CHAT_dom"/>
</dbReference>
<dbReference type="InParanoid" id="A0A0D0B011"/>
<reference evidence="2 3" key="1">
    <citation type="submission" date="2014-04" db="EMBL/GenBank/DDBJ databases">
        <authorList>
            <consortium name="DOE Joint Genome Institute"/>
            <person name="Kuo A."/>
            <person name="Ruytinx J."/>
            <person name="Rineau F."/>
            <person name="Colpaert J."/>
            <person name="Kohler A."/>
            <person name="Nagy L.G."/>
            <person name="Floudas D."/>
            <person name="Copeland A."/>
            <person name="Barry K.W."/>
            <person name="Cichocki N."/>
            <person name="Veneault-Fourrey C."/>
            <person name="LaButti K."/>
            <person name="Lindquist E.A."/>
            <person name="Lipzen A."/>
            <person name="Lundell T."/>
            <person name="Morin E."/>
            <person name="Murat C."/>
            <person name="Sun H."/>
            <person name="Tunlid A."/>
            <person name="Henrissat B."/>
            <person name="Grigoriev I.V."/>
            <person name="Hibbett D.S."/>
            <person name="Martin F."/>
            <person name="Nordberg H.P."/>
            <person name="Cantor M.N."/>
            <person name="Hua S.X."/>
        </authorList>
    </citation>
    <scope>NUCLEOTIDE SEQUENCE [LARGE SCALE GENOMIC DNA]</scope>
    <source>
        <strain evidence="2 3">UH-Slu-Lm8-n1</strain>
    </source>
</reference>
<dbReference type="SUPFAM" id="SSF48452">
    <property type="entry name" value="TPR-like"/>
    <property type="match status" value="1"/>
</dbReference>
<proteinExistence type="predicted"/>
<dbReference type="InterPro" id="IPR011990">
    <property type="entry name" value="TPR-like_helical_dom_sf"/>
</dbReference>
<organism evidence="2 3">
    <name type="scientific">Suillus luteus UH-Slu-Lm8-n1</name>
    <dbReference type="NCBI Taxonomy" id="930992"/>
    <lineage>
        <taxon>Eukaryota</taxon>
        <taxon>Fungi</taxon>
        <taxon>Dikarya</taxon>
        <taxon>Basidiomycota</taxon>
        <taxon>Agaricomycotina</taxon>
        <taxon>Agaricomycetes</taxon>
        <taxon>Agaricomycetidae</taxon>
        <taxon>Boletales</taxon>
        <taxon>Suillineae</taxon>
        <taxon>Suillaceae</taxon>
        <taxon>Suillus</taxon>
    </lineage>
</organism>
<gene>
    <name evidence="2" type="ORF">CY34DRAFT_717558</name>
</gene>
<dbReference type="AlphaFoldDB" id="A0A0D0B011"/>
<sequence>MADEVELWRAALQQCLHDHSHQLPNVLENLANSLVCRFQQWGVLSDLDEAVNLHRAALARRAASHPLRSNSLNGLAIALQLRFHQRGVQGDLDEAIKLHRATLALRQPGHPDRPMSLANLAGCLQDRCVRLDVLSDLDTAISLHQAALEICLPSHHLQPQLLHGLADSHLHRFQRGGVLLDLDEAIRLNRAALALCPLGHPDRFGSLMNLANSLVVTSPERHVLPDLDEVVSLHRAALALCPIGHPHRMMSLNNLAVSLGNRYSFNRGGDPSDLDETIELHRDALVLCPPDNPFRPGFLNNLANRLVDKFRQGNVLSDLDEAIETHRAALALCPSGHPDRCASLGNLASSLRVRSEQRKSLSDVDGEIELRRGALALCPPGHFHRSTALDSLARSLQYRSKWQSRSSDMDEAFSLYSQLSQQSHPVSRMDIRAAESWIASAEQADHGSVLVAYRTALRFVDQYVAVLAPSSSHFDVVKKAVSSLAMDAFSCCVRRGALTHAVELVEQGRAVLWTQLARLRTPLDDLSASSATGNTLAEEFRKVSLTLRKVFDAKDESPRIRQLTVQWDDVVSRIRRLPDFSRFLLPPLFSDLQKAAECGPVIIVNGSKYSCDVLIITRDRDPVLVPLDITLAEVKELSVEFQALTRRVGSSDPQLESHKMVGMLRKLWVCVVSPVVQALKGLIDPGSRIWWCPTAEFNLLPLHAAGPYEKKRHNLSHFYVSSYTSTLTALIRARRRVSQETAVQRFVAIGQGRPEGGKELCHVDDELTLVEERVAPFLAFTSLAGVDATVQGASDAMSRAQWLHLACHGVPNRTQPFASSFTMRDGAFTIKDIIRSSSRVHAQNPEFAFLSACHTTVGDESSPDEAICLAAAMQFAGFCSVVGSMWSVDDEVVREVVRAFYDALVSGDGDGGGGRLDCARAAGALHCGMKTLRKKIPLEQQIVFVHIGV</sequence>
<dbReference type="PANTHER" id="PTHR19959:SF119">
    <property type="entry name" value="FUNGAL LIPASE-LIKE DOMAIN-CONTAINING PROTEIN"/>
    <property type="match status" value="1"/>
</dbReference>
<dbReference type="OrthoDB" id="9991317at2759"/>
<keyword evidence="3" id="KW-1185">Reference proteome</keyword>
<evidence type="ECO:0000259" key="1">
    <source>
        <dbReference type="Pfam" id="PF12770"/>
    </source>
</evidence>
<reference evidence="3" key="2">
    <citation type="submission" date="2015-01" db="EMBL/GenBank/DDBJ databases">
        <title>Evolutionary Origins and Diversification of the Mycorrhizal Mutualists.</title>
        <authorList>
            <consortium name="DOE Joint Genome Institute"/>
            <consortium name="Mycorrhizal Genomics Consortium"/>
            <person name="Kohler A."/>
            <person name="Kuo A."/>
            <person name="Nagy L.G."/>
            <person name="Floudas D."/>
            <person name="Copeland A."/>
            <person name="Barry K.W."/>
            <person name="Cichocki N."/>
            <person name="Veneault-Fourrey C."/>
            <person name="LaButti K."/>
            <person name="Lindquist E.A."/>
            <person name="Lipzen A."/>
            <person name="Lundell T."/>
            <person name="Morin E."/>
            <person name="Murat C."/>
            <person name="Riley R."/>
            <person name="Ohm R."/>
            <person name="Sun H."/>
            <person name="Tunlid A."/>
            <person name="Henrissat B."/>
            <person name="Grigoriev I.V."/>
            <person name="Hibbett D.S."/>
            <person name="Martin F."/>
        </authorList>
    </citation>
    <scope>NUCLEOTIDE SEQUENCE [LARGE SCALE GENOMIC DNA]</scope>
    <source>
        <strain evidence="3">UH-Slu-Lm8-n1</strain>
    </source>
</reference>
<evidence type="ECO:0000313" key="3">
    <source>
        <dbReference type="Proteomes" id="UP000054485"/>
    </source>
</evidence>
<dbReference type="Gene3D" id="1.25.40.10">
    <property type="entry name" value="Tetratricopeptide repeat domain"/>
    <property type="match status" value="3"/>
</dbReference>
<accession>A0A0D0B011</accession>
<dbReference type="EMBL" id="KN835215">
    <property type="protein sequence ID" value="KIK43349.1"/>
    <property type="molecule type" value="Genomic_DNA"/>
</dbReference>
<evidence type="ECO:0000313" key="2">
    <source>
        <dbReference type="EMBL" id="KIK43349.1"/>
    </source>
</evidence>
<feature type="domain" description="CHAT" evidence="1">
    <location>
        <begin position="664"/>
        <end position="907"/>
    </location>
</feature>
<name>A0A0D0B011_9AGAM</name>
<protein>
    <recommendedName>
        <fullName evidence="1">CHAT domain-containing protein</fullName>
    </recommendedName>
</protein>
<dbReference type="PANTHER" id="PTHR19959">
    <property type="entry name" value="KINESIN LIGHT CHAIN"/>
    <property type="match status" value="1"/>
</dbReference>
<dbReference type="Proteomes" id="UP000054485">
    <property type="component" value="Unassembled WGS sequence"/>
</dbReference>
<dbReference type="HOGENOM" id="CLU_001305_0_1_1"/>